<name>A0A363UME4_9GAMM</name>
<dbReference type="OrthoDB" id="9812260at2"/>
<sequence>MNGATVFTRTLDSESLHKFAAVEGLGSLTAEPLDVRLERITRLARRALNAGGVVVSWKGDDGQWMHCGSGPIERVTSNGDAPVWLEPLQQQDQWVQRDGDVVPYLTAIRLASSDRELVGALVLFDDAAKPRGKHDHDRMRDYASWVETELRVQHLYRGQERLLEELYMARHQALKDQLTRLWNRHAMVELMSRELQRAERQVIGTGLLIASLDQIDAGAEPETAQADAMLKATADRMTTAVRPYDALGKFGGNEFLVMLPSCPAGAVNDVADRMLLSVSVEPFDTNEGPIQLSLSIGTAHAGPNARLDPEDLIRAADSALSRARGAGGNTVEEAVPTDYDPI</sequence>
<dbReference type="PANTHER" id="PTHR45138">
    <property type="entry name" value="REGULATORY COMPONENTS OF SENSORY TRANSDUCTION SYSTEM"/>
    <property type="match status" value="1"/>
</dbReference>
<keyword evidence="4" id="KW-1185">Reference proteome</keyword>
<dbReference type="InterPro" id="IPR029787">
    <property type="entry name" value="Nucleotide_cyclase"/>
</dbReference>
<dbReference type="SUPFAM" id="SSF55073">
    <property type="entry name" value="Nucleotide cyclase"/>
    <property type="match status" value="1"/>
</dbReference>
<protein>
    <recommendedName>
        <fullName evidence="1">diguanylate cyclase</fullName>
        <ecNumber evidence="1">2.7.7.65</ecNumber>
    </recommendedName>
</protein>
<dbReference type="NCBIfam" id="TIGR00254">
    <property type="entry name" value="GGDEF"/>
    <property type="match status" value="1"/>
</dbReference>
<dbReference type="GO" id="GO:0052621">
    <property type="term" value="F:diguanylate cyclase activity"/>
    <property type="evidence" value="ECO:0007669"/>
    <property type="project" value="UniProtKB-EC"/>
</dbReference>
<accession>A0A363UME4</accession>
<dbReference type="SUPFAM" id="SSF55781">
    <property type="entry name" value="GAF domain-like"/>
    <property type="match status" value="1"/>
</dbReference>
<dbReference type="InterPro" id="IPR000160">
    <property type="entry name" value="GGDEF_dom"/>
</dbReference>
<dbReference type="InterPro" id="IPR050469">
    <property type="entry name" value="Diguanylate_Cyclase"/>
</dbReference>
<dbReference type="PANTHER" id="PTHR45138:SF24">
    <property type="entry name" value="DIGUANYLATE CYCLASE DGCC-RELATED"/>
    <property type="match status" value="1"/>
</dbReference>
<dbReference type="Proteomes" id="UP000251800">
    <property type="component" value="Unassembled WGS sequence"/>
</dbReference>
<dbReference type="AlphaFoldDB" id="A0A363UME4"/>
<organism evidence="3 4">
    <name type="scientific">Abyssibacter profundi</name>
    <dbReference type="NCBI Taxonomy" id="2182787"/>
    <lineage>
        <taxon>Bacteria</taxon>
        <taxon>Pseudomonadati</taxon>
        <taxon>Pseudomonadota</taxon>
        <taxon>Gammaproteobacteria</taxon>
        <taxon>Chromatiales</taxon>
        <taxon>Oceanococcaceae</taxon>
        <taxon>Abyssibacter</taxon>
    </lineage>
</organism>
<dbReference type="SMART" id="SM00267">
    <property type="entry name" value="GGDEF"/>
    <property type="match status" value="1"/>
</dbReference>
<dbReference type="Gene3D" id="3.30.70.270">
    <property type="match status" value="1"/>
</dbReference>
<dbReference type="Pfam" id="PF00990">
    <property type="entry name" value="GGDEF"/>
    <property type="match status" value="1"/>
</dbReference>
<dbReference type="CDD" id="cd01949">
    <property type="entry name" value="GGDEF"/>
    <property type="match status" value="1"/>
</dbReference>
<dbReference type="PROSITE" id="PS50887">
    <property type="entry name" value="GGDEF"/>
    <property type="match status" value="1"/>
</dbReference>
<proteinExistence type="predicted"/>
<dbReference type="GO" id="GO:0043709">
    <property type="term" value="P:cell adhesion involved in single-species biofilm formation"/>
    <property type="evidence" value="ECO:0007669"/>
    <property type="project" value="TreeGrafter"/>
</dbReference>
<dbReference type="EC" id="2.7.7.65" evidence="1"/>
<gene>
    <name evidence="3" type="ORF">DEH80_07160</name>
</gene>
<evidence type="ECO:0000256" key="1">
    <source>
        <dbReference type="ARBA" id="ARBA00012528"/>
    </source>
</evidence>
<comment type="caution">
    <text evidence="3">The sequence shown here is derived from an EMBL/GenBank/DDBJ whole genome shotgun (WGS) entry which is preliminary data.</text>
</comment>
<dbReference type="GO" id="GO:1902201">
    <property type="term" value="P:negative regulation of bacterial-type flagellum-dependent cell motility"/>
    <property type="evidence" value="ECO:0007669"/>
    <property type="project" value="TreeGrafter"/>
</dbReference>
<dbReference type="EMBL" id="QEQK01000005">
    <property type="protein sequence ID" value="PWN56592.1"/>
    <property type="molecule type" value="Genomic_DNA"/>
</dbReference>
<evidence type="ECO:0000259" key="2">
    <source>
        <dbReference type="PROSITE" id="PS50887"/>
    </source>
</evidence>
<evidence type="ECO:0000313" key="3">
    <source>
        <dbReference type="EMBL" id="PWN56592.1"/>
    </source>
</evidence>
<evidence type="ECO:0000313" key="4">
    <source>
        <dbReference type="Proteomes" id="UP000251800"/>
    </source>
</evidence>
<reference evidence="3 4" key="1">
    <citation type="submission" date="2018-05" db="EMBL/GenBank/DDBJ databases">
        <title>Abyssibacter profundi OUC007T gen. nov., sp. nov, a marine bacterium isolated from seawater of the Mariana Trench.</title>
        <authorList>
            <person name="Zhou S."/>
        </authorList>
    </citation>
    <scope>NUCLEOTIDE SEQUENCE [LARGE SCALE GENOMIC DNA]</scope>
    <source>
        <strain evidence="3 4">OUC007</strain>
    </source>
</reference>
<feature type="domain" description="GGDEF" evidence="2">
    <location>
        <begin position="203"/>
        <end position="336"/>
    </location>
</feature>
<dbReference type="RefSeq" id="WP_109719786.1">
    <property type="nucleotide sequence ID" value="NZ_QEQK01000005.1"/>
</dbReference>
<dbReference type="InterPro" id="IPR043128">
    <property type="entry name" value="Rev_trsase/Diguanyl_cyclase"/>
</dbReference>
<dbReference type="GO" id="GO:0005886">
    <property type="term" value="C:plasma membrane"/>
    <property type="evidence" value="ECO:0007669"/>
    <property type="project" value="TreeGrafter"/>
</dbReference>